<dbReference type="Gene3D" id="1.10.260.40">
    <property type="entry name" value="lambda repressor-like DNA-binding domains"/>
    <property type="match status" value="1"/>
</dbReference>
<dbReference type="CDD" id="cd00093">
    <property type="entry name" value="HTH_XRE"/>
    <property type="match status" value="1"/>
</dbReference>
<reference evidence="2" key="1">
    <citation type="journal article" date="2023" name="Antibiotics">
        <title>Genomic Characterization of Antibiotic-Resistant Campylobacterales Isolated from Chilean Poultry Meat.</title>
        <authorList>
            <person name="Concha-Toloza M."/>
            <person name="Lopez-Cantillo M."/>
            <person name="Molina-Mora J.A."/>
            <person name="Collado L."/>
        </authorList>
    </citation>
    <scope>NUCLEOTIDE SEQUENCE</scope>
    <source>
        <strain evidence="2">FR1p153A2</strain>
    </source>
</reference>
<reference evidence="2" key="2">
    <citation type="submission" date="2023-02" db="EMBL/GenBank/DDBJ databases">
        <authorList>
            <person name="Concha-Toloza M."/>
            <person name="Lopez-Cantillo M."/>
            <person name="Molina-Mora J."/>
            <person name="Collado L."/>
        </authorList>
    </citation>
    <scope>NUCLEOTIDE SEQUENCE</scope>
    <source>
        <strain evidence="2">FR1p153A2</strain>
    </source>
</reference>
<comment type="caution">
    <text evidence="2">The sequence shown here is derived from an EMBL/GenBank/DDBJ whole genome shotgun (WGS) entry which is preliminary data.</text>
</comment>
<dbReference type="SUPFAM" id="SSF47413">
    <property type="entry name" value="lambda repressor-like DNA-binding domains"/>
    <property type="match status" value="1"/>
</dbReference>
<dbReference type="RefSeq" id="WP_284093484.1">
    <property type="nucleotide sequence ID" value="NZ_JAQTJC010000009.1"/>
</dbReference>
<evidence type="ECO:0000259" key="1">
    <source>
        <dbReference type="PROSITE" id="PS50943"/>
    </source>
</evidence>
<dbReference type="SMART" id="SM00530">
    <property type="entry name" value="HTH_XRE"/>
    <property type="match status" value="1"/>
</dbReference>
<dbReference type="Proteomes" id="UP001237501">
    <property type="component" value="Unassembled WGS sequence"/>
</dbReference>
<evidence type="ECO:0000313" key="2">
    <source>
        <dbReference type="EMBL" id="MDK2041512.1"/>
    </source>
</evidence>
<dbReference type="AlphaFoldDB" id="A0AAW6VH98"/>
<dbReference type="InterPro" id="IPR001387">
    <property type="entry name" value="Cro/C1-type_HTH"/>
</dbReference>
<dbReference type="GO" id="GO:0003677">
    <property type="term" value="F:DNA binding"/>
    <property type="evidence" value="ECO:0007669"/>
    <property type="project" value="InterPro"/>
</dbReference>
<proteinExistence type="predicted"/>
<accession>A0AAW6VH98</accession>
<dbReference type="PROSITE" id="PS50943">
    <property type="entry name" value="HTH_CROC1"/>
    <property type="match status" value="1"/>
</dbReference>
<protein>
    <submittedName>
        <fullName evidence="2">Helix-turn-helix transcriptional regulator</fullName>
    </submittedName>
</protein>
<dbReference type="EMBL" id="JAQTJK010000007">
    <property type="protein sequence ID" value="MDK2041512.1"/>
    <property type="molecule type" value="Genomic_DNA"/>
</dbReference>
<dbReference type="Pfam" id="PF01381">
    <property type="entry name" value="HTH_3"/>
    <property type="match status" value="1"/>
</dbReference>
<sequence length="119" mass="13893">MSNLRLKEIREDNKLTQKEFAECINLKHEKIRDIENSKAKVTVEIAIAIEDKFGINLRWLLSGRGDKSINEKFCINVNDYPNIEDIKELLGLLKEAPKSWIPKINERLKKSLIEVDKIF</sequence>
<name>A0AAW6VH98_9BACT</name>
<gene>
    <name evidence="2" type="ORF">PT517_06940</name>
</gene>
<evidence type="ECO:0000313" key="3">
    <source>
        <dbReference type="Proteomes" id="UP001237501"/>
    </source>
</evidence>
<organism evidence="2 3">
    <name type="scientific">Aliarcobacter butzleri</name>
    <dbReference type="NCBI Taxonomy" id="28197"/>
    <lineage>
        <taxon>Bacteria</taxon>
        <taxon>Pseudomonadati</taxon>
        <taxon>Campylobacterota</taxon>
        <taxon>Epsilonproteobacteria</taxon>
        <taxon>Campylobacterales</taxon>
        <taxon>Arcobacteraceae</taxon>
        <taxon>Aliarcobacter</taxon>
    </lineage>
</organism>
<feature type="domain" description="HTH cro/C1-type" evidence="1">
    <location>
        <begin position="6"/>
        <end position="60"/>
    </location>
</feature>
<dbReference type="InterPro" id="IPR010982">
    <property type="entry name" value="Lambda_DNA-bd_dom_sf"/>
</dbReference>